<protein>
    <submittedName>
        <fullName evidence="1">DUF1398 family protein</fullName>
    </submittedName>
</protein>
<dbReference type="AlphaFoldDB" id="A0A7S9L1H6"/>
<dbReference type="KEGG" id="pex:IZT61_05650"/>
<organism evidence="1 2">
    <name type="scientific">Pedobacter endophyticus</name>
    <dbReference type="NCBI Taxonomy" id="2789740"/>
    <lineage>
        <taxon>Bacteria</taxon>
        <taxon>Pseudomonadati</taxon>
        <taxon>Bacteroidota</taxon>
        <taxon>Sphingobacteriia</taxon>
        <taxon>Sphingobacteriales</taxon>
        <taxon>Sphingobacteriaceae</taxon>
        <taxon>Pedobacter</taxon>
    </lineage>
</organism>
<proteinExistence type="predicted"/>
<dbReference type="Proteomes" id="UP000594759">
    <property type="component" value="Chromosome"/>
</dbReference>
<dbReference type="InterPro" id="IPR009833">
    <property type="entry name" value="DUF1398"/>
</dbReference>
<gene>
    <name evidence="1" type="ORF">IZT61_05650</name>
</gene>
<dbReference type="Pfam" id="PF07166">
    <property type="entry name" value="DUF1398"/>
    <property type="match status" value="1"/>
</dbReference>
<accession>A0A7S9L1H6</accession>
<sequence length="131" mass="14785">MFTIEDIKKAESKIETGADFPAFIDEIKKIGVVRNDVYVSNGLSIYFDSEDNVQQDSPENYPVLVINEESSQEKLQHALKVHQQGESDYFTFCKQAADAGVEKWITDLNEMTCTYLDAEGNELVVEQVPTV</sequence>
<evidence type="ECO:0000313" key="2">
    <source>
        <dbReference type="Proteomes" id="UP000594759"/>
    </source>
</evidence>
<dbReference type="SUPFAM" id="SSF160419">
    <property type="entry name" value="YdfO-like"/>
    <property type="match status" value="1"/>
</dbReference>
<name>A0A7S9L1H6_9SPHI</name>
<evidence type="ECO:0000313" key="1">
    <source>
        <dbReference type="EMBL" id="QPH40752.1"/>
    </source>
</evidence>
<dbReference type="Gene3D" id="3.30.1810.10">
    <property type="entry name" value="YdfO-like"/>
    <property type="match status" value="1"/>
</dbReference>
<reference evidence="1 2" key="1">
    <citation type="submission" date="2020-11" db="EMBL/GenBank/DDBJ databases">
        <title>Pedobacter endophytica, an endophytic bacteria isolated form Carex pumila.</title>
        <authorList>
            <person name="Peng Y."/>
            <person name="Jiang L."/>
            <person name="Lee J."/>
        </authorList>
    </citation>
    <scope>NUCLEOTIDE SEQUENCE [LARGE SCALE GENOMIC DNA]</scope>
    <source>
        <strain evidence="1 2">JBR3-12</strain>
    </source>
</reference>
<dbReference type="InterPro" id="IPR036696">
    <property type="entry name" value="YdfO-like_sf"/>
</dbReference>
<dbReference type="RefSeq" id="WP_196100206.1">
    <property type="nucleotide sequence ID" value="NZ_CP064939.1"/>
</dbReference>
<dbReference type="EMBL" id="CP064939">
    <property type="protein sequence ID" value="QPH40752.1"/>
    <property type="molecule type" value="Genomic_DNA"/>
</dbReference>
<keyword evidence="2" id="KW-1185">Reference proteome</keyword>